<dbReference type="SUPFAM" id="SSF53901">
    <property type="entry name" value="Thiolase-like"/>
    <property type="match status" value="2"/>
</dbReference>
<evidence type="ECO:0000256" key="1">
    <source>
        <dbReference type="ARBA" id="ARBA00005254"/>
    </source>
</evidence>
<dbReference type="Gene3D" id="1.10.12.10">
    <property type="entry name" value="Lyase 2-enoyl-coa Hydratase, Chain A, domain 2"/>
    <property type="match status" value="1"/>
</dbReference>
<evidence type="ECO:0000256" key="4">
    <source>
        <dbReference type="SAM" id="MobiDB-lite"/>
    </source>
</evidence>
<dbReference type="PANTHER" id="PTHR11941:SF54">
    <property type="entry name" value="ENOYL-COA HYDRATASE, MITOCHONDRIAL"/>
    <property type="match status" value="1"/>
</dbReference>
<dbReference type="PATRIC" id="fig|1292034.3.peg.4087"/>
<sequence length="774" mass="82621">MRDPHFSPVIIGVGEAIDRPTTLEQSLEPVALMAKALEAAQDDAGARVLAHVDTLDLVGLVSWRYVDPVGQLAERLGIDPARKTNASMGGETPIRLIHDAAVRIARGEQKVAAIVGGESTHSATRARRDKAKPPWTPLASAETAVRFPSSRFAMSPPAVALGMQDPAQVYPFYEMAAQVAWGQTPAQAQTESADLWARYAQVAATNPNAWIRSAPDAATIAEITPDNRLINWPYPKLMVANPQVNQAAAILVTSLALARELGVPEDRIIHVWSGAAAREPEDYLLRDNYAHSTAQQTVLETAAAQVGGADRFAHMELYSCFPVVPKMALRTLGLDADKVPPTVTGGLTFFGAPLNNYMGHAVAAMTRRLREHPEDLGLLYGQGGYVNKHHALVVGAKAPAEPLAQDYSVQAAADAARGPVPALVERYDGPATIETYTVRFGRDGAPQDGIVIARTPAGERLMARVAPDDQASMSPLLSMERSAVGTEGHVRVDVFGTLIWEAGAKRPRSLGKGEFAKVEREGPLTIVTINRPDVMNALHPMANAELAEIFDAFAADPDQWVAIITGAGDKAFSAGNDLKYTAEAMARGEPTRTPTTGFAGLTSRFDLDKPVIAAVNGLAMGGGFEVALACDLIVADETAVFALPEPKVGLAALAGGLHRLPRLIGLKRAMGMILTGRRVGAREGVELGFVNEVAPAGEVMAVARRWAQDILACSPMSIRASKQTVHRGLDTPSLETAYRGQDAYPAVKALFRSADVREGPLAFAQKRPPKWTGR</sequence>
<evidence type="ECO:0000256" key="3">
    <source>
        <dbReference type="RuleBase" id="RU003707"/>
    </source>
</evidence>
<feature type="domain" description="Thiolase-like protein type 1 additional C-terminal" evidence="5">
    <location>
        <begin position="417"/>
        <end position="493"/>
    </location>
</feature>
<dbReference type="Gene3D" id="2.40.50.840">
    <property type="match status" value="1"/>
</dbReference>
<dbReference type="Pfam" id="PF18313">
    <property type="entry name" value="TLP1_add_C"/>
    <property type="match status" value="1"/>
</dbReference>
<dbReference type="FunFam" id="3.90.226.10:FF:000009">
    <property type="entry name" value="Carnitinyl-CoA dehydratase"/>
    <property type="match status" value="1"/>
</dbReference>
<proteinExistence type="inferred from homology"/>
<dbReference type="InterPro" id="IPR016039">
    <property type="entry name" value="Thiolase-like"/>
</dbReference>
<dbReference type="Gene3D" id="3.90.226.10">
    <property type="entry name" value="2-enoyl-CoA Hydratase, Chain A, domain 1"/>
    <property type="match status" value="1"/>
</dbReference>
<dbReference type="GO" id="GO:0016829">
    <property type="term" value="F:lyase activity"/>
    <property type="evidence" value="ECO:0007669"/>
    <property type="project" value="UniProtKB-KW"/>
</dbReference>
<dbReference type="Pfam" id="PF00378">
    <property type="entry name" value="ECH_1"/>
    <property type="match status" value="1"/>
</dbReference>
<dbReference type="InterPro" id="IPR040771">
    <property type="entry name" value="TLP1_add_C"/>
</dbReference>
<evidence type="ECO:0000259" key="5">
    <source>
        <dbReference type="Pfam" id="PF18313"/>
    </source>
</evidence>
<evidence type="ECO:0000256" key="2">
    <source>
        <dbReference type="ARBA" id="ARBA00023239"/>
    </source>
</evidence>
<feature type="region of interest" description="Disordered" evidence="4">
    <location>
        <begin position="117"/>
        <end position="137"/>
    </location>
</feature>
<organism evidence="6 7">
    <name type="scientific">Caulobacter vibrioides OR37</name>
    <dbReference type="NCBI Taxonomy" id="1292034"/>
    <lineage>
        <taxon>Bacteria</taxon>
        <taxon>Pseudomonadati</taxon>
        <taxon>Pseudomonadota</taxon>
        <taxon>Alphaproteobacteria</taxon>
        <taxon>Caulobacterales</taxon>
        <taxon>Caulobacteraceae</taxon>
        <taxon>Caulobacter</taxon>
    </lineage>
</organism>
<reference evidence="6 7" key="1">
    <citation type="journal article" date="2013" name="Genome Announc.">
        <title>Draft Genome Sequence for Caulobacter sp. Strain OR37, a Bacterium Tolerant to Heavy Metals.</title>
        <authorList>
            <person name="Utturkar S.M."/>
            <person name="Bollmann A."/>
            <person name="Brzoska R.M."/>
            <person name="Klingeman D.M."/>
            <person name="Epstein S.E."/>
            <person name="Palumbo A.V."/>
            <person name="Brown S.D."/>
        </authorList>
    </citation>
    <scope>NUCLEOTIDE SEQUENCE [LARGE SCALE GENOMIC DNA]</scope>
    <source>
        <strain evidence="6 7">OR37</strain>
    </source>
</reference>
<dbReference type="RefSeq" id="WP_004625208.1">
    <property type="nucleotide sequence ID" value="NZ_APMP01000057.1"/>
</dbReference>
<dbReference type="PROSITE" id="PS00166">
    <property type="entry name" value="ENOYL_COA_HYDRATASE"/>
    <property type="match status" value="1"/>
</dbReference>
<protein>
    <submittedName>
        <fullName evidence="6">Enoyl-CoA hydratase/carnithine racemase</fullName>
    </submittedName>
</protein>
<keyword evidence="7" id="KW-1185">Reference proteome</keyword>
<comment type="similarity">
    <text evidence="1 3">Belongs to the enoyl-CoA hydratase/isomerase family.</text>
</comment>
<dbReference type="InterPro" id="IPR029045">
    <property type="entry name" value="ClpP/crotonase-like_dom_sf"/>
</dbReference>
<dbReference type="AlphaFoldDB" id="R0DUA2"/>
<gene>
    <name evidence="6" type="ORF">OR37_04134</name>
</gene>
<dbReference type="OrthoDB" id="4470569at2"/>
<dbReference type="STRING" id="1292034.OR37_04134"/>
<comment type="caution">
    <text evidence="6">The sequence shown here is derived from an EMBL/GenBank/DDBJ whole genome shotgun (WGS) entry which is preliminary data.</text>
</comment>
<accession>R0DUA2</accession>
<keyword evidence="2" id="KW-0456">Lyase</keyword>
<dbReference type="PANTHER" id="PTHR11941">
    <property type="entry name" value="ENOYL-COA HYDRATASE-RELATED"/>
    <property type="match status" value="1"/>
</dbReference>
<dbReference type="EMBL" id="APMP01000057">
    <property type="protein sequence ID" value="ENZ77063.1"/>
    <property type="molecule type" value="Genomic_DNA"/>
</dbReference>
<name>R0DUA2_CAUVI</name>
<dbReference type="eggNOG" id="COG1024">
    <property type="taxonomic scope" value="Bacteria"/>
</dbReference>
<evidence type="ECO:0000313" key="6">
    <source>
        <dbReference type="EMBL" id="ENZ77063.1"/>
    </source>
</evidence>
<dbReference type="CDD" id="cd06558">
    <property type="entry name" value="crotonase-like"/>
    <property type="match status" value="1"/>
</dbReference>
<dbReference type="InterPro" id="IPR014748">
    <property type="entry name" value="Enoyl-CoA_hydra_C"/>
</dbReference>
<dbReference type="eggNOG" id="COG0183">
    <property type="taxonomic scope" value="Bacteria"/>
</dbReference>
<evidence type="ECO:0000313" key="7">
    <source>
        <dbReference type="Proteomes" id="UP000013063"/>
    </source>
</evidence>
<dbReference type="Proteomes" id="UP000013063">
    <property type="component" value="Unassembled WGS sequence"/>
</dbReference>
<dbReference type="SUPFAM" id="SSF52096">
    <property type="entry name" value="ClpP/crotonase"/>
    <property type="match status" value="1"/>
</dbReference>
<dbReference type="GO" id="GO:0016746">
    <property type="term" value="F:acyltransferase activity"/>
    <property type="evidence" value="ECO:0007669"/>
    <property type="project" value="InterPro"/>
</dbReference>
<dbReference type="InterPro" id="IPR018376">
    <property type="entry name" value="Enoyl-CoA_hyd/isom_CS"/>
</dbReference>
<dbReference type="InterPro" id="IPR001753">
    <property type="entry name" value="Enoyl-CoA_hydra/iso"/>
</dbReference>
<dbReference type="Gene3D" id="3.40.47.10">
    <property type="match status" value="1"/>
</dbReference>
<dbReference type="GO" id="GO:0006635">
    <property type="term" value="P:fatty acid beta-oxidation"/>
    <property type="evidence" value="ECO:0007669"/>
    <property type="project" value="TreeGrafter"/>
</dbReference>